<name>X1JZ28_9ZZZZ</name>
<reference evidence="2" key="1">
    <citation type="journal article" date="2014" name="Front. Microbiol.">
        <title>High frequency of phylogenetically diverse reductive dehalogenase-homologous genes in deep subseafloor sedimentary metagenomes.</title>
        <authorList>
            <person name="Kawai M."/>
            <person name="Futagami T."/>
            <person name="Toyoda A."/>
            <person name="Takaki Y."/>
            <person name="Nishi S."/>
            <person name="Hori S."/>
            <person name="Arai W."/>
            <person name="Tsubouchi T."/>
            <person name="Morono Y."/>
            <person name="Uchiyama I."/>
            <person name="Ito T."/>
            <person name="Fujiyama A."/>
            <person name="Inagaki F."/>
            <person name="Takami H."/>
        </authorList>
    </citation>
    <scope>NUCLEOTIDE SEQUENCE</scope>
    <source>
        <strain evidence="2">Expedition CK06-06</strain>
    </source>
</reference>
<organism evidence="2">
    <name type="scientific">marine sediment metagenome</name>
    <dbReference type="NCBI Taxonomy" id="412755"/>
    <lineage>
        <taxon>unclassified sequences</taxon>
        <taxon>metagenomes</taxon>
        <taxon>ecological metagenomes</taxon>
    </lineage>
</organism>
<gene>
    <name evidence="2" type="ORF">S03H2_71164</name>
</gene>
<dbReference type="InterPro" id="IPR000160">
    <property type="entry name" value="GGDEF_dom"/>
</dbReference>
<feature type="non-terminal residue" evidence="2">
    <location>
        <position position="102"/>
    </location>
</feature>
<dbReference type="AlphaFoldDB" id="X1JZ28"/>
<dbReference type="Gene3D" id="3.30.70.270">
    <property type="match status" value="1"/>
</dbReference>
<protein>
    <recommendedName>
        <fullName evidence="1">GGDEF domain-containing protein</fullName>
    </recommendedName>
</protein>
<dbReference type="PROSITE" id="PS50887">
    <property type="entry name" value="GGDEF"/>
    <property type="match status" value="1"/>
</dbReference>
<feature type="domain" description="GGDEF" evidence="1">
    <location>
        <begin position="11"/>
        <end position="102"/>
    </location>
</feature>
<sequence>SVTRIGRKAIGKIHLLFFNFENYPQVKNEYGKEKARQVILGALRVCKNNIGFGDLAMSGKENEIIVLAHVTKKDAPKLGTRLKGAVKKTIFEIKKEEVNFSV</sequence>
<evidence type="ECO:0000259" key="1">
    <source>
        <dbReference type="PROSITE" id="PS50887"/>
    </source>
</evidence>
<dbReference type="InterPro" id="IPR043128">
    <property type="entry name" value="Rev_trsase/Diguanyl_cyclase"/>
</dbReference>
<evidence type="ECO:0000313" key="2">
    <source>
        <dbReference type="EMBL" id="GAH99961.1"/>
    </source>
</evidence>
<dbReference type="EMBL" id="BARU01047520">
    <property type="protein sequence ID" value="GAH99961.1"/>
    <property type="molecule type" value="Genomic_DNA"/>
</dbReference>
<comment type="caution">
    <text evidence="2">The sequence shown here is derived from an EMBL/GenBank/DDBJ whole genome shotgun (WGS) entry which is preliminary data.</text>
</comment>
<accession>X1JZ28</accession>
<proteinExistence type="predicted"/>
<feature type="non-terminal residue" evidence="2">
    <location>
        <position position="1"/>
    </location>
</feature>